<keyword evidence="1" id="KW-0175">Coiled coil</keyword>
<reference evidence="4" key="2">
    <citation type="submission" date="2024-04" db="EMBL/GenBank/DDBJ databases">
        <authorList>
            <person name="Chen Y."/>
            <person name="Shah S."/>
            <person name="Dougan E. K."/>
            <person name="Thang M."/>
            <person name="Chan C."/>
        </authorList>
    </citation>
    <scope>NUCLEOTIDE SEQUENCE [LARGE SCALE GENOMIC DNA]</scope>
</reference>
<gene>
    <name evidence="3" type="ORF">C1SCF055_LOCUS37088</name>
</gene>
<dbReference type="AlphaFoldDB" id="A0A9P1DN65"/>
<evidence type="ECO:0000313" key="4">
    <source>
        <dbReference type="EMBL" id="CAL1165349.1"/>
    </source>
</evidence>
<dbReference type="Proteomes" id="UP001152797">
    <property type="component" value="Unassembled WGS sequence"/>
</dbReference>
<evidence type="ECO:0000256" key="1">
    <source>
        <dbReference type="SAM" id="Coils"/>
    </source>
</evidence>
<evidence type="ECO:0000256" key="2">
    <source>
        <dbReference type="SAM" id="MobiDB-lite"/>
    </source>
</evidence>
<keyword evidence="5" id="KW-1185">Reference proteome</keyword>
<sequence>AMKKAMKSTSAKGKQTSGKGNQTLAKGKNTSAKGKPASAKGKPLKKGAVQKGILKKHNLQKLGQLSLQDKIKQIAETNDDEHEAAKELQKSMTTAEKSRTWSKHQTHLNKNGNEEERDAFNNASKNEKGELTALFLMRKEAAKFCNVSRSIGTKQEEFQQNEDEYESWDNFLEKELHSLMMDQTPGKGKGKGKVSPKKGKGRGKGDTNPETPKALEDLPPDEQQTECLKKLKKTRDLVQQCMTNYEEALGKVKGMQYLEKEAQLSKLETTLGKVKKQLAKGDKGKVNTTKDLLKEAVATISEAKEEAKELVQISMKTQSKSSRK</sequence>
<comment type="caution">
    <text evidence="3">The sequence shown here is derived from an EMBL/GenBank/DDBJ whole genome shotgun (WGS) entry which is preliminary data.</text>
</comment>
<feature type="non-terminal residue" evidence="3">
    <location>
        <position position="1"/>
    </location>
</feature>
<feature type="compositionally biased region" description="Polar residues" evidence="2">
    <location>
        <begin position="15"/>
        <end position="30"/>
    </location>
</feature>
<feature type="compositionally biased region" description="Low complexity" evidence="2">
    <location>
        <begin position="31"/>
        <end position="41"/>
    </location>
</feature>
<evidence type="ECO:0000313" key="3">
    <source>
        <dbReference type="EMBL" id="CAI4011974.1"/>
    </source>
</evidence>
<name>A0A9P1DN65_9DINO</name>
<feature type="compositionally biased region" description="Basic residues" evidence="2">
    <location>
        <begin position="188"/>
        <end position="202"/>
    </location>
</feature>
<reference evidence="3" key="1">
    <citation type="submission" date="2022-10" db="EMBL/GenBank/DDBJ databases">
        <authorList>
            <person name="Chen Y."/>
            <person name="Dougan E. K."/>
            <person name="Chan C."/>
            <person name="Rhodes N."/>
            <person name="Thang M."/>
        </authorList>
    </citation>
    <scope>NUCLEOTIDE SEQUENCE</scope>
</reference>
<accession>A0A9P1DN65</accession>
<dbReference type="EMBL" id="CAMXCT030005308">
    <property type="protein sequence ID" value="CAL4799286.1"/>
    <property type="molecule type" value="Genomic_DNA"/>
</dbReference>
<dbReference type="EMBL" id="CAMXCT010005308">
    <property type="protein sequence ID" value="CAI4011974.1"/>
    <property type="molecule type" value="Genomic_DNA"/>
</dbReference>
<evidence type="ECO:0000313" key="5">
    <source>
        <dbReference type="Proteomes" id="UP001152797"/>
    </source>
</evidence>
<dbReference type="EMBL" id="CAMXCT020005308">
    <property type="protein sequence ID" value="CAL1165349.1"/>
    <property type="molecule type" value="Genomic_DNA"/>
</dbReference>
<protein>
    <submittedName>
        <fullName evidence="3">Uncharacterized protein</fullName>
    </submittedName>
</protein>
<feature type="coiled-coil region" evidence="1">
    <location>
        <begin position="257"/>
        <end position="313"/>
    </location>
</feature>
<feature type="region of interest" description="Disordered" evidence="2">
    <location>
        <begin position="1"/>
        <end position="66"/>
    </location>
</feature>
<feature type="region of interest" description="Disordered" evidence="2">
    <location>
        <begin position="78"/>
        <end position="125"/>
    </location>
</feature>
<proteinExistence type="predicted"/>
<feature type="region of interest" description="Disordered" evidence="2">
    <location>
        <begin position="176"/>
        <end position="222"/>
    </location>
</feature>
<organism evidence="3">
    <name type="scientific">Cladocopium goreaui</name>
    <dbReference type="NCBI Taxonomy" id="2562237"/>
    <lineage>
        <taxon>Eukaryota</taxon>
        <taxon>Sar</taxon>
        <taxon>Alveolata</taxon>
        <taxon>Dinophyceae</taxon>
        <taxon>Suessiales</taxon>
        <taxon>Symbiodiniaceae</taxon>
        <taxon>Cladocopium</taxon>
    </lineage>
</organism>